<dbReference type="RefSeq" id="WP_261404321.1">
    <property type="nucleotide sequence ID" value="NZ_CP081869.1"/>
</dbReference>
<name>A0A9E6RC18_9HYPH</name>
<keyword evidence="3" id="KW-1185">Reference proteome</keyword>
<reference evidence="2" key="1">
    <citation type="submission" date="2021-08" db="EMBL/GenBank/DDBJ databases">
        <authorList>
            <person name="Zhang H."/>
            <person name="Xu M."/>
            <person name="Yu Z."/>
            <person name="Yang L."/>
            <person name="Cai Y."/>
        </authorList>
    </citation>
    <scope>NUCLEOTIDE SEQUENCE</scope>
    <source>
        <strain evidence="2">CHL1</strain>
    </source>
</reference>
<evidence type="ECO:0000313" key="2">
    <source>
        <dbReference type="EMBL" id="QZO01095.1"/>
    </source>
</evidence>
<dbReference type="Proteomes" id="UP000825701">
    <property type="component" value="Chromosome"/>
</dbReference>
<sequence>MSDREAQIKQRAYELWVQAGQPEGNSEQFWYQAERDISGDDPAAANKGGSMEANEKLDQELEESVPASDPPSATQP</sequence>
<dbReference type="AlphaFoldDB" id="A0A9E6RC18"/>
<gene>
    <name evidence="2" type="ORF">K6K41_05835</name>
</gene>
<evidence type="ECO:0000313" key="3">
    <source>
        <dbReference type="Proteomes" id="UP000825701"/>
    </source>
</evidence>
<dbReference type="KEGG" id="cmet:K6K41_05835"/>
<feature type="region of interest" description="Disordered" evidence="1">
    <location>
        <begin position="19"/>
        <end position="76"/>
    </location>
</feature>
<evidence type="ECO:0000256" key="1">
    <source>
        <dbReference type="SAM" id="MobiDB-lite"/>
    </source>
</evidence>
<proteinExistence type="predicted"/>
<dbReference type="InterPro" id="IPR021327">
    <property type="entry name" value="DUF2934"/>
</dbReference>
<dbReference type="Pfam" id="PF11154">
    <property type="entry name" value="DUF2934"/>
    <property type="match status" value="1"/>
</dbReference>
<dbReference type="EMBL" id="CP081869">
    <property type="protein sequence ID" value="QZO01095.1"/>
    <property type="molecule type" value="Genomic_DNA"/>
</dbReference>
<protein>
    <submittedName>
        <fullName evidence="2">DUF2934 domain-containing protein</fullName>
    </submittedName>
</protein>
<organism evidence="2 3">
    <name type="scientific">Chenggangzhangella methanolivorans</name>
    <dbReference type="NCBI Taxonomy" id="1437009"/>
    <lineage>
        <taxon>Bacteria</taxon>
        <taxon>Pseudomonadati</taxon>
        <taxon>Pseudomonadota</taxon>
        <taxon>Alphaproteobacteria</taxon>
        <taxon>Hyphomicrobiales</taxon>
        <taxon>Methylopilaceae</taxon>
        <taxon>Chenggangzhangella</taxon>
    </lineage>
</organism>
<accession>A0A9E6RC18</accession>